<dbReference type="SMART" id="SM00028">
    <property type="entry name" value="TPR"/>
    <property type="match status" value="6"/>
</dbReference>
<dbReference type="PANTHER" id="PTHR44858:SF1">
    <property type="entry name" value="UDP-N-ACETYLGLUCOSAMINE--PEPTIDE N-ACETYLGLUCOSAMINYLTRANSFERASE SPINDLY-RELATED"/>
    <property type="match status" value="1"/>
</dbReference>
<accession>A0A850CAE5</accession>
<organism evidence="4 5">
    <name type="scientific">Glycomyces artemisiae</name>
    <dbReference type="NCBI Taxonomy" id="1076443"/>
    <lineage>
        <taxon>Bacteria</taxon>
        <taxon>Bacillati</taxon>
        <taxon>Actinomycetota</taxon>
        <taxon>Actinomycetes</taxon>
        <taxon>Glycomycetales</taxon>
        <taxon>Glycomycetaceae</taxon>
        <taxon>Glycomyces</taxon>
    </lineage>
</organism>
<dbReference type="InterPro" id="IPR050498">
    <property type="entry name" value="Ycf3"/>
</dbReference>
<dbReference type="InterPro" id="IPR019734">
    <property type="entry name" value="TPR_rpt"/>
</dbReference>
<dbReference type="Gene3D" id="1.25.40.10">
    <property type="entry name" value="Tetratricopeptide repeat domain"/>
    <property type="match status" value="3"/>
</dbReference>
<evidence type="ECO:0000256" key="2">
    <source>
        <dbReference type="ARBA" id="ARBA00022803"/>
    </source>
</evidence>
<feature type="non-terminal residue" evidence="4">
    <location>
        <position position="1"/>
    </location>
</feature>
<dbReference type="AlphaFoldDB" id="A0A850CAE5"/>
<dbReference type="EMBL" id="JABFXE010000275">
    <property type="protein sequence ID" value="NUQ88092.1"/>
    <property type="molecule type" value="Genomic_DNA"/>
</dbReference>
<dbReference type="InterPro" id="IPR013105">
    <property type="entry name" value="TPR_2"/>
</dbReference>
<dbReference type="SUPFAM" id="SSF48452">
    <property type="entry name" value="TPR-like"/>
    <property type="match status" value="2"/>
</dbReference>
<evidence type="ECO:0000256" key="3">
    <source>
        <dbReference type="PROSITE-ProRule" id="PRU00339"/>
    </source>
</evidence>
<reference evidence="4 5" key="1">
    <citation type="submission" date="2020-05" db="EMBL/GenBank/DDBJ databases">
        <title>DNA-SIP metagenomic assembled genomes.</title>
        <authorList>
            <person name="Yu J."/>
        </authorList>
    </citation>
    <scope>NUCLEOTIDE SEQUENCE [LARGE SCALE GENOMIC DNA]</scope>
    <source>
        <strain evidence="4">Bin5.27</strain>
    </source>
</reference>
<evidence type="ECO:0000313" key="4">
    <source>
        <dbReference type="EMBL" id="NUQ88092.1"/>
    </source>
</evidence>
<dbReference type="InterPro" id="IPR011990">
    <property type="entry name" value="TPR-like_helical_dom_sf"/>
</dbReference>
<gene>
    <name evidence="4" type="ORF">HOQ43_06470</name>
</gene>
<comment type="caution">
    <text evidence="4">The sequence shown here is derived from an EMBL/GenBank/DDBJ whole genome shotgun (WGS) entry which is preliminary data.</text>
</comment>
<evidence type="ECO:0000313" key="5">
    <source>
        <dbReference type="Proteomes" id="UP000574690"/>
    </source>
</evidence>
<evidence type="ECO:0000256" key="1">
    <source>
        <dbReference type="ARBA" id="ARBA00022737"/>
    </source>
</evidence>
<keyword evidence="1" id="KW-0677">Repeat</keyword>
<dbReference type="PANTHER" id="PTHR44858">
    <property type="entry name" value="TETRATRICOPEPTIDE REPEAT PROTEIN 6"/>
    <property type="match status" value="1"/>
</dbReference>
<feature type="repeat" description="TPR" evidence="3">
    <location>
        <begin position="35"/>
        <end position="68"/>
    </location>
</feature>
<proteinExistence type="predicted"/>
<dbReference type="GO" id="GO:0046813">
    <property type="term" value="P:receptor-mediated virion attachment to host cell"/>
    <property type="evidence" value="ECO:0007669"/>
    <property type="project" value="TreeGrafter"/>
</dbReference>
<feature type="repeat" description="TPR" evidence="3">
    <location>
        <begin position="137"/>
        <end position="170"/>
    </location>
</feature>
<name>A0A850CAE5_9ACTN</name>
<dbReference type="Proteomes" id="UP000574690">
    <property type="component" value="Unassembled WGS sequence"/>
</dbReference>
<dbReference type="PROSITE" id="PS50005">
    <property type="entry name" value="TPR"/>
    <property type="match status" value="2"/>
</dbReference>
<protein>
    <submittedName>
        <fullName evidence="4">Tetratricopeptide repeat protein</fullName>
    </submittedName>
</protein>
<keyword evidence="2 3" id="KW-0802">TPR repeat</keyword>
<dbReference type="PROSITE" id="PS50293">
    <property type="entry name" value="TPR_REGION"/>
    <property type="match status" value="1"/>
</dbReference>
<sequence>LSALVNRAWTHRIHERYEESLADWNRIVELHPEHAADYTERGVVLQLMQRYEEAIADFDRALSLDPENGAATAQRGFTLHLQDRNEEALAELDRAVHIDPDAGWHYLLRAAVHEVLGHQDETLADYASAIDLLPEDATPYAYRGLVHREAGRLEEALADLDQAVALDPGYEWALERRNDTLFDLRRYDQLIPDTERLIGLGVDSEWVFERRVMGYLASGNTEAALAETTRMVAESPSDTSMRSLHAVALMSADRRDEARREVLASMDLRRSEPDPDPVESEFDLAVDLLLLGRAEEARELLDATLQSQPTADPVDDFLNDLAFLAACPGLEIEGLEEFRSIAAEYRDRLTEAE</sequence>
<dbReference type="Pfam" id="PF13371">
    <property type="entry name" value="TPR_9"/>
    <property type="match status" value="1"/>
</dbReference>
<dbReference type="Pfam" id="PF07719">
    <property type="entry name" value="TPR_2"/>
    <property type="match status" value="1"/>
</dbReference>
<dbReference type="GO" id="GO:0009279">
    <property type="term" value="C:cell outer membrane"/>
    <property type="evidence" value="ECO:0007669"/>
    <property type="project" value="TreeGrafter"/>
</dbReference>